<evidence type="ECO:0000259" key="2">
    <source>
        <dbReference type="Pfam" id="PF00534"/>
    </source>
</evidence>
<feature type="transmembrane region" description="Helical" evidence="1">
    <location>
        <begin position="92"/>
        <end position="111"/>
    </location>
</feature>
<gene>
    <name evidence="3" type="ORF">Aconfl_21670</name>
</gene>
<reference evidence="3 4" key="1">
    <citation type="submission" date="2023-08" db="EMBL/GenBank/DDBJ databases">
        <title>Draft genome sequence of Algoriphagus confluentis.</title>
        <authorList>
            <person name="Takatani N."/>
            <person name="Hosokawa M."/>
            <person name="Sawabe T."/>
        </authorList>
    </citation>
    <scope>NUCLEOTIDE SEQUENCE [LARGE SCALE GENOMIC DNA]</scope>
    <source>
        <strain evidence="3 4">NBRC 111222</strain>
    </source>
</reference>
<accession>A0ABQ6PNI2</accession>
<dbReference type="CDD" id="cd03801">
    <property type="entry name" value="GT4_PimA-like"/>
    <property type="match status" value="1"/>
</dbReference>
<dbReference type="Proteomes" id="UP001338309">
    <property type="component" value="Unassembled WGS sequence"/>
</dbReference>
<dbReference type="Gene3D" id="3.40.50.2000">
    <property type="entry name" value="Glycogen Phosphorylase B"/>
    <property type="match status" value="2"/>
</dbReference>
<keyword evidence="1" id="KW-0812">Transmembrane</keyword>
<protein>
    <recommendedName>
        <fullName evidence="2">Glycosyl transferase family 1 domain-containing protein</fullName>
    </recommendedName>
</protein>
<dbReference type="Pfam" id="PF00534">
    <property type="entry name" value="Glycos_transf_1"/>
    <property type="match status" value="1"/>
</dbReference>
<dbReference type="EMBL" id="BTPD01000006">
    <property type="protein sequence ID" value="GMQ29524.1"/>
    <property type="molecule type" value="Genomic_DNA"/>
</dbReference>
<dbReference type="SUPFAM" id="SSF53756">
    <property type="entry name" value="UDP-Glycosyltransferase/glycogen phosphorylase"/>
    <property type="match status" value="1"/>
</dbReference>
<sequence>MKKKIVFFHLLNNFTGSPQILRNVIETAIKEGYPVELYTSSTQGFLSGIPGVNYRPNLYRRYPNRWITLFTFFTSQLILAIVLLRHLGEKSIFYTNTILPFSAIFAGIMMGKKVITHVHENEVSPRILDRFLFWWVRNLSTTKIVVSEFLRSNPKLGQKDIILLPNAVNSRITKHAVPVTWSSASFTVLMLASLRPYKGIDDFVQLSHRLPGIRFILVLSDTDTEVGKWKKNLVLGSNIEIFPVQEEVIPFFKKSHLLLNLAHPDLWLETFGMTVLEGFCFGLPAIVPTLGGVAELVDDEVNGYKIDYTQADLIESKIQDLAKNPDLWERLSKGALLTSQNYTLQEFERKVSGILNS</sequence>
<dbReference type="InterPro" id="IPR001296">
    <property type="entry name" value="Glyco_trans_1"/>
</dbReference>
<keyword evidence="1" id="KW-1133">Transmembrane helix</keyword>
<keyword evidence="4" id="KW-1185">Reference proteome</keyword>
<feature type="transmembrane region" description="Helical" evidence="1">
    <location>
        <begin position="66"/>
        <end position="86"/>
    </location>
</feature>
<comment type="caution">
    <text evidence="3">The sequence shown here is derived from an EMBL/GenBank/DDBJ whole genome shotgun (WGS) entry which is preliminary data.</text>
</comment>
<evidence type="ECO:0000313" key="3">
    <source>
        <dbReference type="EMBL" id="GMQ29524.1"/>
    </source>
</evidence>
<dbReference type="PANTHER" id="PTHR12526:SF630">
    <property type="entry name" value="GLYCOSYLTRANSFERASE"/>
    <property type="match status" value="1"/>
</dbReference>
<dbReference type="RefSeq" id="WP_338224246.1">
    <property type="nucleotide sequence ID" value="NZ_BTPD01000006.1"/>
</dbReference>
<evidence type="ECO:0000256" key="1">
    <source>
        <dbReference type="SAM" id="Phobius"/>
    </source>
</evidence>
<name>A0ABQ6PNI2_9BACT</name>
<organism evidence="3 4">
    <name type="scientific">Algoriphagus confluentis</name>
    <dbReference type="NCBI Taxonomy" id="1697556"/>
    <lineage>
        <taxon>Bacteria</taxon>
        <taxon>Pseudomonadati</taxon>
        <taxon>Bacteroidota</taxon>
        <taxon>Cytophagia</taxon>
        <taxon>Cytophagales</taxon>
        <taxon>Cyclobacteriaceae</taxon>
        <taxon>Algoriphagus</taxon>
    </lineage>
</organism>
<proteinExistence type="predicted"/>
<evidence type="ECO:0000313" key="4">
    <source>
        <dbReference type="Proteomes" id="UP001338309"/>
    </source>
</evidence>
<feature type="domain" description="Glycosyl transferase family 1" evidence="2">
    <location>
        <begin position="185"/>
        <end position="335"/>
    </location>
</feature>
<dbReference type="PANTHER" id="PTHR12526">
    <property type="entry name" value="GLYCOSYLTRANSFERASE"/>
    <property type="match status" value="1"/>
</dbReference>
<keyword evidence="1" id="KW-0472">Membrane</keyword>